<dbReference type="EMBL" id="BGPR01005880">
    <property type="protein sequence ID" value="GBN14247.1"/>
    <property type="molecule type" value="Genomic_DNA"/>
</dbReference>
<gene>
    <name evidence="1" type="ORF">AVEN_59396_1</name>
</gene>
<keyword evidence="2" id="KW-1185">Reference proteome</keyword>
<proteinExistence type="predicted"/>
<sequence>MVLSSKQFAVREMKPSCNNIARCMVIIEAVRRKPSFLPPEEVVVTRCQILSVLEMVVTRCQILSVLEIFINILVELLQNFLAKHYREPRPEWNSTALVLDGSSVIFAMNRRGREIIRHRNRITPGTLHLAGFSISEFVSNGFGR</sequence>
<protein>
    <submittedName>
        <fullName evidence="1">Uncharacterized protein</fullName>
    </submittedName>
</protein>
<evidence type="ECO:0000313" key="2">
    <source>
        <dbReference type="Proteomes" id="UP000499080"/>
    </source>
</evidence>
<reference evidence="1 2" key="1">
    <citation type="journal article" date="2019" name="Sci. Rep.">
        <title>Orb-weaving spider Araneus ventricosus genome elucidates the spidroin gene catalogue.</title>
        <authorList>
            <person name="Kono N."/>
            <person name="Nakamura H."/>
            <person name="Ohtoshi R."/>
            <person name="Moran D.A.P."/>
            <person name="Shinohara A."/>
            <person name="Yoshida Y."/>
            <person name="Fujiwara M."/>
            <person name="Mori M."/>
            <person name="Tomita M."/>
            <person name="Arakawa K."/>
        </authorList>
    </citation>
    <scope>NUCLEOTIDE SEQUENCE [LARGE SCALE GENOMIC DNA]</scope>
</reference>
<dbReference type="Proteomes" id="UP000499080">
    <property type="component" value="Unassembled WGS sequence"/>
</dbReference>
<comment type="caution">
    <text evidence="1">The sequence shown here is derived from an EMBL/GenBank/DDBJ whole genome shotgun (WGS) entry which is preliminary data.</text>
</comment>
<organism evidence="1 2">
    <name type="scientific">Araneus ventricosus</name>
    <name type="common">Orbweaver spider</name>
    <name type="synonym">Epeira ventricosa</name>
    <dbReference type="NCBI Taxonomy" id="182803"/>
    <lineage>
        <taxon>Eukaryota</taxon>
        <taxon>Metazoa</taxon>
        <taxon>Ecdysozoa</taxon>
        <taxon>Arthropoda</taxon>
        <taxon>Chelicerata</taxon>
        <taxon>Arachnida</taxon>
        <taxon>Araneae</taxon>
        <taxon>Araneomorphae</taxon>
        <taxon>Entelegynae</taxon>
        <taxon>Araneoidea</taxon>
        <taxon>Araneidae</taxon>
        <taxon>Araneus</taxon>
    </lineage>
</organism>
<accession>A0A4Y2LLN3</accession>
<dbReference type="AlphaFoldDB" id="A0A4Y2LLN3"/>
<evidence type="ECO:0000313" key="1">
    <source>
        <dbReference type="EMBL" id="GBN14247.1"/>
    </source>
</evidence>
<name>A0A4Y2LLN3_ARAVE</name>